<keyword evidence="2" id="KW-0238">DNA-binding</keyword>
<evidence type="ECO:0000256" key="2">
    <source>
        <dbReference type="ARBA" id="ARBA00023125"/>
    </source>
</evidence>
<keyword evidence="6" id="KW-1185">Reference proteome</keyword>
<name>A0A1G8T9I9_9ACTN</name>
<dbReference type="Gene3D" id="3.40.1410.10">
    <property type="entry name" value="Chorismate lyase-like"/>
    <property type="match status" value="1"/>
</dbReference>
<reference evidence="5 6" key="1">
    <citation type="submission" date="2016-10" db="EMBL/GenBank/DDBJ databases">
        <authorList>
            <person name="de Groot N.N."/>
        </authorList>
    </citation>
    <scope>NUCLEOTIDE SEQUENCE [LARGE SCALE GENOMIC DNA]</scope>
    <source>
        <strain evidence="5 6">CGMCC 4.5681</strain>
    </source>
</reference>
<dbReference type="Pfam" id="PF07702">
    <property type="entry name" value="UTRA"/>
    <property type="match status" value="1"/>
</dbReference>
<dbReference type="PROSITE" id="PS50949">
    <property type="entry name" value="HTH_GNTR"/>
    <property type="match status" value="1"/>
</dbReference>
<accession>A0A1G8T9I9</accession>
<dbReference type="Proteomes" id="UP000198683">
    <property type="component" value="Unassembled WGS sequence"/>
</dbReference>
<dbReference type="PANTHER" id="PTHR44846">
    <property type="entry name" value="MANNOSYL-D-GLYCERATE TRANSPORT/METABOLISM SYSTEM REPRESSOR MNGR-RELATED"/>
    <property type="match status" value="1"/>
</dbReference>
<dbReference type="CDD" id="cd07377">
    <property type="entry name" value="WHTH_GntR"/>
    <property type="match status" value="1"/>
</dbReference>
<dbReference type="InterPro" id="IPR050679">
    <property type="entry name" value="Bact_HTH_transcr_reg"/>
</dbReference>
<keyword evidence="3" id="KW-0804">Transcription</keyword>
<dbReference type="PANTHER" id="PTHR44846:SF17">
    <property type="entry name" value="GNTR-FAMILY TRANSCRIPTIONAL REGULATOR"/>
    <property type="match status" value="1"/>
</dbReference>
<organism evidence="5 6">
    <name type="scientific">Nonomuraea maritima</name>
    <dbReference type="NCBI Taxonomy" id="683260"/>
    <lineage>
        <taxon>Bacteria</taxon>
        <taxon>Bacillati</taxon>
        <taxon>Actinomycetota</taxon>
        <taxon>Actinomycetes</taxon>
        <taxon>Streptosporangiales</taxon>
        <taxon>Streptosporangiaceae</taxon>
        <taxon>Nonomuraea</taxon>
    </lineage>
</organism>
<dbReference type="EMBL" id="FNFB01000001">
    <property type="protein sequence ID" value="SDJ38111.1"/>
    <property type="molecule type" value="Genomic_DNA"/>
</dbReference>
<feature type="domain" description="HTH gntR-type" evidence="4">
    <location>
        <begin position="29"/>
        <end position="97"/>
    </location>
</feature>
<dbReference type="InterPro" id="IPR036388">
    <property type="entry name" value="WH-like_DNA-bd_sf"/>
</dbReference>
<proteinExistence type="predicted"/>
<evidence type="ECO:0000313" key="5">
    <source>
        <dbReference type="EMBL" id="SDJ38111.1"/>
    </source>
</evidence>
<evidence type="ECO:0000256" key="3">
    <source>
        <dbReference type="ARBA" id="ARBA00023163"/>
    </source>
</evidence>
<gene>
    <name evidence="5" type="ORF">SAMN05421874_101625</name>
</gene>
<evidence type="ECO:0000259" key="4">
    <source>
        <dbReference type="PROSITE" id="PS50949"/>
    </source>
</evidence>
<dbReference type="GO" id="GO:0045892">
    <property type="term" value="P:negative regulation of DNA-templated transcription"/>
    <property type="evidence" value="ECO:0007669"/>
    <property type="project" value="TreeGrafter"/>
</dbReference>
<dbReference type="Gene3D" id="1.10.10.10">
    <property type="entry name" value="Winged helix-like DNA-binding domain superfamily/Winged helix DNA-binding domain"/>
    <property type="match status" value="1"/>
</dbReference>
<evidence type="ECO:0000313" key="6">
    <source>
        <dbReference type="Proteomes" id="UP000198683"/>
    </source>
</evidence>
<dbReference type="InterPro" id="IPR028978">
    <property type="entry name" value="Chorismate_lyase_/UTRA_dom_sf"/>
</dbReference>
<dbReference type="SUPFAM" id="SSF46785">
    <property type="entry name" value="Winged helix' DNA-binding domain"/>
    <property type="match status" value="1"/>
</dbReference>
<dbReference type="InterPro" id="IPR036390">
    <property type="entry name" value="WH_DNA-bd_sf"/>
</dbReference>
<keyword evidence="1" id="KW-0805">Transcription regulation</keyword>
<dbReference type="InterPro" id="IPR000524">
    <property type="entry name" value="Tscrpt_reg_HTH_GntR"/>
</dbReference>
<dbReference type="InterPro" id="IPR011663">
    <property type="entry name" value="UTRA"/>
</dbReference>
<dbReference type="SMART" id="SM00866">
    <property type="entry name" value="UTRA"/>
    <property type="match status" value="1"/>
</dbReference>
<sequence length="262" mass="29313">MTVGYLPNTATWGNASHEPPRDGLVATSDPVYLRVVEDIRRQITDGTLPPGAPIPSRAQLTRKYQVGETAARHALRVLASEGLIIGRVGSGHYVRERPDLTPLHRWRFLDHPASFAADLQSQGRRVTWDWHSEPVEAGPTIARRLRLPESSALTRTRYVYRGDGKPLQLATSFEPREFAPHSDDERRSLVARLYAHGIKVTEVVESVHSRVPRPAESDALQLAAGVHVLHIERTHWAGDRPVETSDIVIPGDRFRVTYSMPL</sequence>
<dbReference type="GO" id="GO:0003700">
    <property type="term" value="F:DNA-binding transcription factor activity"/>
    <property type="evidence" value="ECO:0007669"/>
    <property type="project" value="InterPro"/>
</dbReference>
<dbReference type="GO" id="GO:0003677">
    <property type="term" value="F:DNA binding"/>
    <property type="evidence" value="ECO:0007669"/>
    <property type="project" value="UniProtKB-KW"/>
</dbReference>
<dbReference type="STRING" id="683260.SAMN05421874_101625"/>
<dbReference type="AlphaFoldDB" id="A0A1G8T9I9"/>
<dbReference type="SUPFAM" id="SSF64288">
    <property type="entry name" value="Chorismate lyase-like"/>
    <property type="match status" value="1"/>
</dbReference>
<dbReference type="Pfam" id="PF00392">
    <property type="entry name" value="GntR"/>
    <property type="match status" value="1"/>
</dbReference>
<dbReference type="SMART" id="SM00345">
    <property type="entry name" value="HTH_GNTR"/>
    <property type="match status" value="1"/>
</dbReference>
<protein>
    <submittedName>
        <fullName evidence="5">GntR family transcriptional regulator</fullName>
    </submittedName>
</protein>
<evidence type="ECO:0000256" key="1">
    <source>
        <dbReference type="ARBA" id="ARBA00023015"/>
    </source>
</evidence>